<sequence length="343" mass="39663">MVLHTASSNLSEALINVKKSEQNFLQRGVTVIHREQNKIRANVDRHMETFLQMTRKRHETWYRHDKHFREAIRKEKENHEKRKERNRQKLILASNPEYVPRDLTPFQAVLSESDILPPIATATPQPPSTTSPIPPPSTTSPVPPPLPPPPIAKITSPPPPTAKITSPPPAIVIKKMNTSTTTTPRSEPMTKVERRTHQVLRASQKLLDESAARSRYKYVFERPSSVTFNMKRSTPLTSTSSSVLHRSTLIVPITTSLDCEEYDRLMNESLQQETFSEFVDHFVKFRPEFREQFGLINEARKRQKAIEKLREFNQIYAKAKDERYHKLISSLTDLPSEQKQKFR</sequence>
<dbReference type="Proteomes" id="UP000681967">
    <property type="component" value="Unassembled WGS sequence"/>
</dbReference>
<dbReference type="EMBL" id="CAJOBH010143474">
    <property type="protein sequence ID" value="CAF4816070.1"/>
    <property type="molecule type" value="Genomic_DNA"/>
</dbReference>
<dbReference type="Proteomes" id="UP000663824">
    <property type="component" value="Unassembled WGS sequence"/>
</dbReference>
<dbReference type="EMBL" id="CAJNRE010012579">
    <property type="protein sequence ID" value="CAF2111649.1"/>
    <property type="molecule type" value="Genomic_DNA"/>
</dbReference>
<protein>
    <submittedName>
        <fullName evidence="2">Uncharacterized protein</fullName>
    </submittedName>
</protein>
<dbReference type="AlphaFoldDB" id="A0A814UQP4"/>
<reference evidence="2" key="1">
    <citation type="submission" date="2021-02" db="EMBL/GenBank/DDBJ databases">
        <authorList>
            <person name="Nowell W R."/>
        </authorList>
    </citation>
    <scope>NUCLEOTIDE SEQUENCE</scope>
</reference>
<organism evidence="2 6">
    <name type="scientific">Rotaria magnacalcarata</name>
    <dbReference type="NCBI Taxonomy" id="392030"/>
    <lineage>
        <taxon>Eukaryota</taxon>
        <taxon>Metazoa</taxon>
        <taxon>Spiralia</taxon>
        <taxon>Gnathifera</taxon>
        <taxon>Rotifera</taxon>
        <taxon>Eurotatoria</taxon>
        <taxon>Bdelloidea</taxon>
        <taxon>Philodinida</taxon>
        <taxon>Philodinidae</taxon>
        <taxon>Rotaria</taxon>
    </lineage>
</organism>
<evidence type="ECO:0000313" key="4">
    <source>
        <dbReference type="EMBL" id="CAF3787220.1"/>
    </source>
</evidence>
<gene>
    <name evidence="5" type="ORF">BYL167_LOCUS48777</name>
    <name evidence="2" type="ORF">CJN711_LOCUS10998</name>
    <name evidence="3" type="ORF">MBJ925_LOCUS24266</name>
    <name evidence="4" type="ORF">SMN809_LOCUS436</name>
</gene>
<dbReference type="EMBL" id="CAJOBI010000045">
    <property type="protein sequence ID" value="CAF3787220.1"/>
    <property type="molecule type" value="Genomic_DNA"/>
</dbReference>
<name>A0A814UQP4_9BILA</name>
<evidence type="ECO:0000313" key="3">
    <source>
        <dbReference type="EMBL" id="CAF2111649.1"/>
    </source>
</evidence>
<accession>A0A814UQP4</accession>
<comment type="caution">
    <text evidence="2">The sequence shown here is derived from an EMBL/GenBank/DDBJ whole genome shotgun (WGS) entry which is preliminary data.</text>
</comment>
<evidence type="ECO:0000313" key="6">
    <source>
        <dbReference type="Proteomes" id="UP000663855"/>
    </source>
</evidence>
<dbReference type="Proteomes" id="UP000663855">
    <property type="component" value="Unassembled WGS sequence"/>
</dbReference>
<dbReference type="EMBL" id="CAJNOV010004577">
    <property type="protein sequence ID" value="CAF1180630.1"/>
    <property type="molecule type" value="Genomic_DNA"/>
</dbReference>
<feature type="compositionally biased region" description="Pro residues" evidence="1">
    <location>
        <begin position="124"/>
        <end position="168"/>
    </location>
</feature>
<dbReference type="Proteomes" id="UP000676336">
    <property type="component" value="Unassembled WGS sequence"/>
</dbReference>
<feature type="region of interest" description="Disordered" evidence="1">
    <location>
        <begin position="118"/>
        <end position="168"/>
    </location>
</feature>
<evidence type="ECO:0000256" key="1">
    <source>
        <dbReference type="SAM" id="MobiDB-lite"/>
    </source>
</evidence>
<evidence type="ECO:0000313" key="2">
    <source>
        <dbReference type="EMBL" id="CAF1180630.1"/>
    </source>
</evidence>
<proteinExistence type="predicted"/>
<evidence type="ECO:0000313" key="5">
    <source>
        <dbReference type="EMBL" id="CAF4816070.1"/>
    </source>
</evidence>